<organism evidence="1">
    <name type="scientific">Timema bartmani</name>
    <dbReference type="NCBI Taxonomy" id="61472"/>
    <lineage>
        <taxon>Eukaryota</taxon>
        <taxon>Metazoa</taxon>
        <taxon>Ecdysozoa</taxon>
        <taxon>Arthropoda</taxon>
        <taxon>Hexapoda</taxon>
        <taxon>Insecta</taxon>
        <taxon>Pterygota</taxon>
        <taxon>Neoptera</taxon>
        <taxon>Polyneoptera</taxon>
        <taxon>Phasmatodea</taxon>
        <taxon>Timematodea</taxon>
        <taxon>Timematoidea</taxon>
        <taxon>Timematidae</taxon>
        <taxon>Timema</taxon>
    </lineage>
</organism>
<gene>
    <name evidence="1" type="ORF">TBIB3V08_LOCUS6703</name>
</gene>
<name>A0A7R9I2M4_9NEOP</name>
<proteinExistence type="predicted"/>
<sequence>MVIIARLAKVTEQVLRLTQQAQDLKEVETTANPLPRLASIRTAACELVQPQEIYKEKKHAAKQPTIHAFFQPVAAMVTHDGEKIMSDEPVPSTSQN</sequence>
<dbReference type="EMBL" id="OD566589">
    <property type="protein sequence ID" value="CAD7444323.1"/>
    <property type="molecule type" value="Genomic_DNA"/>
</dbReference>
<dbReference type="AlphaFoldDB" id="A0A7R9I2M4"/>
<protein>
    <submittedName>
        <fullName evidence="1">Uncharacterized protein</fullName>
    </submittedName>
</protein>
<accession>A0A7R9I2M4</accession>
<reference evidence="1" key="1">
    <citation type="submission" date="2020-11" db="EMBL/GenBank/DDBJ databases">
        <authorList>
            <person name="Tran Van P."/>
        </authorList>
    </citation>
    <scope>NUCLEOTIDE SEQUENCE</scope>
</reference>
<evidence type="ECO:0000313" key="1">
    <source>
        <dbReference type="EMBL" id="CAD7444323.1"/>
    </source>
</evidence>